<evidence type="ECO:0000313" key="3">
    <source>
        <dbReference type="Proteomes" id="UP000297475"/>
    </source>
</evidence>
<reference evidence="2 3" key="1">
    <citation type="submission" date="2019-04" db="EMBL/GenBank/DDBJ databases">
        <title>Natronospirillum operosus gen. nov., sp. nov., a haloalkaliphilic satellite isolated from decaying biomass of laboratory culture of cyanobacterium Geitlerinema sp. and proposal of Natronospirillaceae fam. nov. and Saccharospirillaceae fam. nov.</title>
        <authorList>
            <person name="Kevbrin V."/>
            <person name="Boltyanskaya Y."/>
            <person name="Koziaeva V."/>
            <person name="Grouzdev D.S."/>
            <person name="Park M."/>
            <person name="Cho J."/>
        </authorList>
    </citation>
    <scope>NUCLEOTIDE SEQUENCE [LARGE SCALE GENOMIC DNA]</scope>
    <source>
        <strain evidence="2 3">G-116</strain>
    </source>
</reference>
<dbReference type="RefSeq" id="WP_135482330.1">
    <property type="nucleotide sequence ID" value="NZ_SRMF01000002.1"/>
</dbReference>
<gene>
    <name evidence="2" type="ORF">E4656_06470</name>
</gene>
<dbReference type="EMBL" id="SRMF01000002">
    <property type="protein sequence ID" value="TGG93835.1"/>
    <property type="molecule type" value="Genomic_DNA"/>
</dbReference>
<keyword evidence="1" id="KW-0472">Membrane</keyword>
<dbReference type="Proteomes" id="UP000297475">
    <property type="component" value="Unassembled WGS sequence"/>
</dbReference>
<organism evidence="2 3">
    <name type="scientific">Natronospirillum operosum</name>
    <dbReference type="NCBI Taxonomy" id="2759953"/>
    <lineage>
        <taxon>Bacteria</taxon>
        <taxon>Pseudomonadati</taxon>
        <taxon>Pseudomonadota</taxon>
        <taxon>Gammaproteobacteria</taxon>
        <taxon>Oceanospirillales</taxon>
        <taxon>Natronospirillaceae</taxon>
        <taxon>Natronospirillum</taxon>
    </lineage>
</organism>
<name>A0A4Z0WBD1_9GAMM</name>
<proteinExistence type="predicted"/>
<keyword evidence="1" id="KW-0812">Transmembrane</keyword>
<protein>
    <submittedName>
        <fullName evidence="2">Uncharacterized protein</fullName>
    </submittedName>
</protein>
<dbReference type="OrthoDB" id="5197177at2"/>
<evidence type="ECO:0000313" key="2">
    <source>
        <dbReference type="EMBL" id="TGG93835.1"/>
    </source>
</evidence>
<comment type="caution">
    <text evidence="2">The sequence shown here is derived from an EMBL/GenBank/DDBJ whole genome shotgun (WGS) entry which is preliminary data.</text>
</comment>
<evidence type="ECO:0000256" key="1">
    <source>
        <dbReference type="SAM" id="Phobius"/>
    </source>
</evidence>
<keyword evidence="3" id="KW-1185">Reference proteome</keyword>
<feature type="transmembrane region" description="Helical" evidence="1">
    <location>
        <begin position="6"/>
        <end position="22"/>
    </location>
</feature>
<dbReference type="AlphaFoldDB" id="A0A4Z0WBD1"/>
<keyword evidence="1" id="KW-1133">Transmembrane helix</keyword>
<accession>A0A4Z0WBD1</accession>
<sequence length="101" mass="11407">MLTTIVTAAITAVVTGLVTFAIQERRLKTELRTEFMAEVAAKSLLENEQWQKRSFGEIKKRLGGFDDNELRKILVRAGAVRFKGKEENELWGLISRNKGAL</sequence>